<dbReference type="EMBL" id="JBAMIC010000021">
    <property type="protein sequence ID" value="KAK7092447.1"/>
    <property type="molecule type" value="Genomic_DNA"/>
</dbReference>
<evidence type="ECO:0000256" key="15">
    <source>
        <dbReference type="ARBA" id="ARBA00049105"/>
    </source>
</evidence>
<dbReference type="InterPro" id="IPR003604">
    <property type="entry name" value="Matrin/U1-like-C_Znf_C2H2"/>
</dbReference>
<dbReference type="SUPFAM" id="SSF54928">
    <property type="entry name" value="RNA-binding domain, RBD"/>
    <property type="match status" value="1"/>
</dbReference>
<dbReference type="Gene3D" id="3.30.70.330">
    <property type="match status" value="1"/>
</dbReference>
<dbReference type="Pfam" id="PF22600">
    <property type="entry name" value="MTPAP-like_central"/>
    <property type="match status" value="1"/>
</dbReference>
<feature type="compositionally biased region" description="Polar residues" evidence="17">
    <location>
        <begin position="782"/>
        <end position="792"/>
    </location>
</feature>
<dbReference type="InterPro" id="IPR036236">
    <property type="entry name" value="Znf_C2H2_sf"/>
</dbReference>
<dbReference type="InterPro" id="IPR002058">
    <property type="entry name" value="PAP_assoc"/>
</dbReference>
<evidence type="ECO:0000256" key="1">
    <source>
        <dbReference type="ARBA" id="ARBA00001936"/>
    </source>
</evidence>
<feature type="region of interest" description="Disordered" evidence="17">
    <location>
        <begin position="516"/>
        <end position="541"/>
    </location>
</feature>
<keyword evidence="7" id="KW-0479">Metal-binding</keyword>
<protein>
    <recommendedName>
        <fullName evidence="4">Speckle targeted PIP5K1A-regulated poly(A) polymerase</fullName>
        <ecNumber evidence="3">2.7.7.52</ecNumber>
    </recommendedName>
    <alternativeName>
        <fullName evidence="11">RNA-binding motif protein 21</fullName>
    </alternativeName>
    <alternativeName>
        <fullName evidence="12">U6 snRNA-specific terminal uridylyltransferase 1</fullName>
    </alternativeName>
</protein>
<dbReference type="Pfam" id="PF00076">
    <property type="entry name" value="RRM_1"/>
    <property type="match status" value="1"/>
</dbReference>
<gene>
    <name evidence="19" type="ORF">V1264_008187</name>
</gene>
<feature type="domain" description="RRM" evidence="18">
    <location>
        <begin position="46"/>
        <end position="120"/>
    </location>
</feature>
<keyword evidence="8" id="KW-0547">Nucleotide-binding</keyword>
<evidence type="ECO:0000256" key="2">
    <source>
        <dbReference type="ARBA" id="ARBA00001946"/>
    </source>
</evidence>
<evidence type="ECO:0000256" key="14">
    <source>
        <dbReference type="ARBA" id="ARBA00046411"/>
    </source>
</evidence>
<reference evidence="19 20" key="1">
    <citation type="submission" date="2024-02" db="EMBL/GenBank/DDBJ databases">
        <title>Chromosome-scale genome assembly of the rough periwinkle Littorina saxatilis.</title>
        <authorList>
            <person name="De Jode A."/>
            <person name="Faria R."/>
            <person name="Formenti G."/>
            <person name="Sims Y."/>
            <person name="Smith T.P."/>
            <person name="Tracey A."/>
            <person name="Wood J.M.D."/>
            <person name="Zagrodzka Z.B."/>
            <person name="Johannesson K."/>
            <person name="Butlin R.K."/>
            <person name="Leder E.H."/>
        </authorList>
    </citation>
    <scope>NUCLEOTIDE SEQUENCE [LARGE SCALE GENOMIC DNA]</scope>
    <source>
        <strain evidence="19">Snail1</strain>
        <tissue evidence="19">Muscle</tissue>
    </source>
</reference>
<dbReference type="SMART" id="SM00360">
    <property type="entry name" value="RRM"/>
    <property type="match status" value="1"/>
</dbReference>
<dbReference type="GO" id="GO:1990817">
    <property type="term" value="F:poly(A) RNA polymerase activity"/>
    <property type="evidence" value="ECO:0007669"/>
    <property type="project" value="TreeGrafter"/>
</dbReference>
<dbReference type="Pfam" id="PF12874">
    <property type="entry name" value="zf-met"/>
    <property type="match status" value="1"/>
</dbReference>
<comment type="subunit">
    <text evidence="14">Associates with the cleavage and polyadenylation specificity factor (CPSF) complex. Interacts with CPSF1 and CPSF3; the interaction is direct. Interacts with PIP5K1A.</text>
</comment>
<comment type="cofactor">
    <cofactor evidence="1">
        <name>Mn(2+)</name>
        <dbReference type="ChEBI" id="CHEBI:29035"/>
    </cofactor>
</comment>
<dbReference type="SUPFAM" id="SSF81631">
    <property type="entry name" value="PAP/OAS1 substrate-binding domain"/>
    <property type="match status" value="1"/>
</dbReference>
<keyword evidence="20" id="KW-1185">Reference proteome</keyword>
<evidence type="ECO:0000256" key="9">
    <source>
        <dbReference type="ARBA" id="ARBA00022840"/>
    </source>
</evidence>
<evidence type="ECO:0000256" key="7">
    <source>
        <dbReference type="ARBA" id="ARBA00022723"/>
    </source>
</evidence>
<accession>A0AAN9G2L5</accession>
<dbReference type="PANTHER" id="PTHR12271">
    <property type="entry name" value="POLY A POLYMERASE CID PAP -RELATED"/>
    <property type="match status" value="1"/>
</dbReference>
<evidence type="ECO:0000256" key="10">
    <source>
        <dbReference type="ARBA" id="ARBA00022842"/>
    </source>
</evidence>
<keyword evidence="16" id="KW-0694">RNA-binding</keyword>
<comment type="function">
    <text evidence="13">Poly(A) polymerase that creates the 3'-poly(A) tail of specific pre-mRNAs. Localizes to nuclear speckles together with PIP5K1A and mediates polyadenylation of a select set of mRNAs, such as HMOX1. In addition to polyadenylation, it is also required for the 3'-end cleavage of pre-mRNAs: binds to the 3'UTR of targeted pre-mRNAs and promotes the recruitment and assembly of the CPSF complex on the 3'UTR of pre-mRNAs. In addition to adenylyltransferase activity, also has uridylyltransferase activity. However, the ATP ratio is higher than UTP in cells, suggesting that it functions primarily as a poly(A) polymerase. Acts as a specific terminal uridylyltransferase for U6 snRNA in vitro: responsible for a controlled elongation reaction that results in the restoration of the four 3'-terminal UMP-residues found in newly transcribed U6 snRNA. Not involved in replication-dependent histone mRNA degradation.</text>
</comment>
<feature type="region of interest" description="Disordered" evidence="17">
    <location>
        <begin position="855"/>
        <end position="897"/>
    </location>
</feature>
<feature type="compositionally biased region" description="Polar residues" evidence="17">
    <location>
        <begin position="888"/>
        <end position="897"/>
    </location>
</feature>
<evidence type="ECO:0000256" key="11">
    <source>
        <dbReference type="ARBA" id="ARBA00030790"/>
    </source>
</evidence>
<dbReference type="CDD" id="cd05402">
    <property type="entry name" value="NT_PAP_TUTase"/>
    <property type="match status" value="1"/>
</dbReference>
<organism evidence="19 20">
    <name type="scientific">Littorina saxatilis</name>
    <dbReference type="NCBI Taxonomy" id="31220"/>
    <lineage>
        <taxon>Eukaryota</taxon>
        <taxon>Metazoa</taxon>
        <taxon>Spiralia</taxon>
        <taxon>Lophotrochozoa</taxon>
        <taxon>Mollusca</taxon>
        <taxon>Gastropoda</taxon>
        <taxon>Caenogastropoda</taxon>
        <taxon>Littorinimorpha</taxon>
        <taxon>Littorinoidea</taxon>
        <taxon>Littorinidae</taxon>
        <taxon>Littorina</taxon>
    </lineage>
</organism>
<dbReference type="GO" id="GO:0003723">
    <property type="term" value="F:RNA binding"/>
    <property type="evidence" value="ECO:0007669"/>
    <property type="project" value="UniProtKB-UniRule"/>
</dbReference>
<dbReference type="Proteomes" id="UP001374579">
    <property type="component" value="Unassembled WGS sequence"/>
</dbReference>
<name>A0AAN9G2L5_9CAEN</name>
<evidence type="ECO:0000256" key="13">
    <source>
        <dbReference type="ARBA" id="ARBA00045789"/>
    </source>
</evidence>
<feature type="compositionally biased region" description="Polar residues" evidence="17">
    <location>
        <begin position="685"/>
        <end position="701"/>
    </location>
</feature>
<keyword evidence="9" id="KW-0067">ATP-binding</keyword>
<dbReference type="InterPro" id="IPR012677">
    <property type="entry name" value="Nucleotide-bd_a/b_plait_sf"/>
</dbReference>
<feature type="compositionally biased region" description="Polar residues" evidence="17">
    <location>
        <begin position="956"/>
        <end position="966"/>
    </location>
</feature>
<dbReference type="SMART" id="SM00451">
    <property type="entry name" value="ZnF_U1"/>
    <property type="match status" value="1"/>
</dbReference>
<dbReference type="AlphaFoldDB" id="A0AAN9G2L5"/>
<evidence type="ECO:0000256" key="4">
    <source>
        <dbReference type="ARBA" id="ARBA00021679"/>
    </source>
</evidence>
<evidence type="ECO:0000259" key="18">
    <source>
        <dbReference type="PROSITE" id="PS50102"/>
    </source>
</evidence>
<dbReference type="EC" id="2.7.7.52" evidence="3"/>
<keyword evidence="6" id="KW-0548">Nucleotidyltransferase</keyword>
<feature type="compositionally biased region" description="Basic and acidic residues" evidence="17">
    <location>
        <begin position="932"/>
        <end position="955"/>
    </location>
</feature>
<dbReference type="PANTHER" id="PTHR12271:SF127">
    <property type="entry name" value="SPECKLE TARGETED PIP5K1A-REGULATED POLY(A) POLYMERASE"/>
    <property type="match status" value="1"/>
</dbReference>
<evidence type="ECO:0000256" key="5">
    <source>
        <dbReference type="ARBA" id="ARBA00022679"/>
    </source>
</evidence>
<evidence type="ECO:0000256" key="16">
    <source>
        <dbReference type="PROSITE-ProRule" id="PRU00176"/>
    </source>
</evidence>
<dbReference type="Gene3D" id="3.30.460.10">
    <property type="entry name" value="Beta Polymerase, domain 2"/>
    <property type="match status" value="1"/>
</dbReference>
<feature type="region of interest" description="Disordered" evidence="17">
    <location>
        <begin position="932"/>
        <end position="970"/>
    </location>
</feature>
<dbReference type="GO" id="GO:0050265">
    <property type="term" value="F:RNA uridylyltransferase activity"/>
    <property type="evidence" value="ECO:0007669"/>
    <property type="project" value="UniProtKB-EC"/>
</dbReference>
<feature type="region of interest" description="Disordered" evidence="17">
    <location>
        <begin position="678"/>
        <end position="711"/>
    </location>
</feature>
<comment type="caution">
    <text evidence="19">The sequence shown here is derived from an EMBL/GenBank/DDBJ whole genome shotgun (WGS) entry which is preliminary data.</text>
</comment>
<dbReference type="GO" id="GO:0005524">
    <property type="term" value="F:ATP binding"/>
    <property type="evidence" value="ECO:0007669"/>
    <property type="project" value="UniProtKB-KW"/>
</dbReference>
<comment type="catalytic activity">
    <reaction evidence="15">
        <text>RNA(n) + UTP = RNA(n)-3'-uridine ribonucleotide + diphosphate</text>
        <dbReference type="Rhea" id="RHEA:14785"/>
        <dbReference type="Rhea" id="RHEA-COMP:14527"/>
        <dbReference type="Rhea" id="RHEA-COMP:17348"/>
        <dbReference type="ChEBI" id="CHEBI:33019"/>
        <dbReference type="ChEBI" id="CHEBI:46398"/>
        <dbReference type="ChEBI" id="CHEBI:140395"/>
        <dbReference type="ChEBI" id="CHEBI:173116"/>
        <dbReference type="EC" id="2.7.7.52"/>
    </reaction>
</comment>
<evidence type="ECO:0000256" key="6">
    <source>
        <dbReference type="ARBA" id="ARBA00022695"/>
    </source>
</evidence>
<evidence type="ECO:0000313" key="19">
    <source>
        <dbReference type="EMBL" id="KAK7092447.1"/>
    </source>
</evidence>
<dbReference type="InterPro" id="IPR054708">
    <property type="entry name" value="MTPAP-like_central"/>
</dbReference>
<dbReference type="GO" id="GO:0031123">
    <property type="term" value="P:RNA 3'-end processing"/>
    <property type="evidence" value="ECO:0007669"/>
    <property type="project" value="TreeGrafter"/>
</dbReference>
<dbReference type="Pfam" id="PF03828">
    <property type="entry name" value="PAP_assoc"/>
    <property type="match status" value="1"/>
</dbReference>
<dbReference type="InterPro" id="IPR013087">
    <property type="entry name" value="Znf_C2H2_type"/>
</dbReference>
<dbReference type="GO" id="GO:0008270">
    <property type="term" value="F:zinc ion binding"/>
    <property type="evidence" value="ECO:0007669"/>
    <property type="project" value="InterPro"/>
</dbReference>
<dbReference type="InterPro" id="IPR035979">
    <property type="entry name" value="RBD_domain_sf"/>
</dbReference>
<evidence type="ECO:0000256" key="17">
    <source>
        <dbReference type="SAM" id="MobiDB-lite"/>
    </source>
</evidence>
<feature type="region of interest" description="Disordered" evidence="17">
    <location>
        <begin position="727"/>
        <end position="797"/>
    </location>
</feature>
<dbReference type="SUPFAM" id="SSF81301">
    <property type="entry name" value="Nucleotidyltransferase"/>
    <property type="match status" value="1"/>
</dbReference>
<dbReference type="InterPro" id="IPR043519">
    <property type="entry name" value="NT_sf"/>
</dbReference>
<evidence type="ECO:0000256" key="8">
    <source>
        <dbReference type="ARBA" id="ARBA00022741"/>
    </source>
</evidence>
<keyword evidence="5" id="KW-0808">Transferase</keyword>
<dbReference type="Gene3D" id="3.30.160.60">
    <property type="entry name" value="Classic Zinc Finger"/>
    <property type="match status" value="1"/>
</dbReference>
<feature type="compositionally biased region" description="Polar residues" evidence="17">
    <location>
        <begin position="516"/>
        <end position="526"/>
    </location>
</feature>
<proteinExistence type="predicted"/>
<evidence type="ECO:0000256" key="12">
    <source>
        <dbReference type="ARBA" id="ARBA00033036"/>
    </source>
</evidence>
<feature type="compositionally biased region" description="Basic and acidic residues" evidence="17">
    <location>
        <begin position="755"/>
        <end position="766"/>
    </location>
</feature>
<dbReference type="PROSITE" id="PS50102">
    <property type="entry name" value="RRM"/>
    <property type="match status" value="1"/>
</dbReference>
<keyword evidence="10" id="KW-0460">Magnesium</keyword>
<dbReference type="Gene3D" id="1.10.1410.10">
    <property type="match status" value="1"/>
</dbReference>
<dbReference type="InterPro" id="IPR000504">
    <property type="entry name" value="RRM_dom"/>
</dbReference>
<sequence>MAHAMIFCDICNIGVSSEVTMHDHVKGRRHQQALGAVERRKAQARNSLYCHGFPPSTPNAALRSYFQQFGNVTRIMVETQRGCYCIVQYDSETPVQRALQQRNHSLFDGLDPLTVRPRKPINTYRRTPEVDRSLRKVKAVKEEEEQGDASHGQLMKTLLPANSMLDQMQVLYETLRLSDSDLGRRKGVCDYLHSVLMPFLPTCTIHQFGSSVNGFGMRGCDMDIFLDLHDNEVSLQWEETLRQKMKPVNLPYIREIQLLKTTEGPLMPSQLRPLSLVHRVKLLSRILMHHAGQCTEVVFVPSVRCPIVRFVHAPTGIKCDLSINNRLALRNTQLLKMCAEDRRVRLLVFAVRYWGRWKQVAGNQNCGPRLSNYCLSLLVLCYLANTTPPVLPSVQSLADLAGPDEKCIIEEWDCSLPKAVPASDNTQPADELLRGFFQFYSQLSLSSSVILTRPGKVLPLNDFLMDKISKPDLADFKVKAMAVQDPFVLRHNIAQNINNPLRDQLVREFHNAAAKLTQTSTGSSTEAEAEIDPTSTTSDHQTARSSWGLLHLFSSANPQPSATDTTQSSTLSDPSAAWCEKYVTNAKKPAQWTCHLTLNLSIMSQEVLTALQAKGDYRMAWFRRVRKLLLWALKDVFLFAVKSDQNGREVGEEDFSNEDVAEEVEDMCVDTECRSEIQDADPSDENPSLGQTASEGVGTSESTKRKRGKRFKNQALVSQGLTITTQTGQALSKAEKKKQKAGRRLSASEWGALSGDDRSSPPKLDSRCSSGEGQPSPMVISESPSSRKSSQCGKPLGMTSGQLQVVVAKCSRQPSSSVPCSPLSVSHISPQKPTGQGYTFASAEHCGDVEMVFEPDATNPSTSSMDSPRGLSDSRDVPHRCSMGEAASGTSSSPVQIQCSPVGDGKILTTTKGLQLTSSNVGIGHIEASSSVEKDLRNVSEKHEDVMGDDKKSEENSSQSTAQKSSVPRRTKQCKPVRVYCEGKVKAWYGRKVARLNLLAEGHADDLELEKLISKKLAERDAGCSLQALSFYCVLSGIPNADQAEAEVWFEPVEPVPKEFSVFTTFFKSFFTKLVSKNLVETATV</sequence>
<evidence type="ECO:0000256" key="3">
    <source>
        <dbReference type="ARBA" id="ARBA00012472"/>
    </source>
</evidence>
<evidence type="ECO:0000313" key="20">
    <source>
        <dbReference type="Proteomes" id="UP001374579"/>
    </source>
</evidence>
<dbReference type="SUPFAM" id="SSF57667">
    <property type="entry name" value="beta-beta-alpha zinc fingers"/>
    <property type="match status" value="1"/>
</dbReference>
<comment type="cofactor">
    <cofactor evidence="2">
        <name>Mg(2+)</name>
        <dbReference type="ChEBI" id="CHEBI:18420"/>
    </cofactor>
</comment>